<accession>A0A8H7CVV1</accession>
<comment type="pathway">
    <text evidence="1">Mycotoxin biosynthesis.</text>
</comment>
<evidence type="ECO:0000313" key="5">
    <source>
        <dbReference type="Proteomes" id="UP000620124"/>
    </source>
</evidence>
<proteinExistence type="inferred from homology"/>
<dbReference type="PANTHER" id="PTHR33365">
    <property type="entry name" value="YALI0B05434P"/>
    <property type="match status" value="1"/>
</dbReference>
<evidence type="ECO:0000313" key="4">
    <source>
        <dbReference type="EMBL" id="KAF7349886.1"/>
    </source>
</evidence>
<name>A0A8H7CVV1_9AGAR</name>
<reference evidence="4" key="1">
    <citation type="submission" date="2020-05" db="EMBL/GenBank/DDBJ databases">
        <title>Mycena genomes resolve the evolution of fungal bioluminescence.</title>
        <authorList>
            <person name="Tsai I.J."/>
        </authorList>
    </citation>
    <scope>NUCLEOTIDE SEQUENCE</scope>
    <source>
        <strain evidence="4">CCC161011</strain>
    </source>
</reference>
<comment type="caution">
    <text evidence="4">The sequence shown here is derived from an EMBL/GenBank/DDBJ whole genome shotgun (WGS) entry which is preliminary data.</text>
</comment>
<feature type="region of interest" description="Disordered" evidence="3">
    <location>
        <begin position="1"/>
        <end position="42"/>
    </location>
</feature>
<evidence type="ECO:0000256" key="2">
    <source>
        <dbReference type="ARBA" id="ARBA00035112"/>
    </source>
</evidence>
<evidence type="ECO:0000256" key="1">
    <source>
        <dbReference type="ARBA" id="ARBA00004685"/>
    </source>
</evidence>
<dbReference type="OrthoDB" id="3687641at2759"/>
<evidence type="ECO:0000256" key="3">
    <source>
        <dbReference type="SAM" id="MobiDB-lite"/>
    </source>
</evidence>
<gene>
    <name evidence="4" type="ORF">MVEN_01289200</name>
</gene>
<organism evidence="4 5">
    <name type="scientific">Mycena venus</name>
    <dbReference type="NCBI Taxonomy" id="2733690"/>
    <lineage>
        <taxon>Eukaryota</taxon>
        <taxon>Fungi</taxon>
        <taxon>Dikarya</taxon>
        <taxon>Basidiomycota</taxon>
        <taxon>Agaricomycotina</taxon>
        <taxon>Agaricomycetes</taxon>
        <taxon>Agaricomycetidae</taxon>
        <taxon>Agaricales</taxon>
        <taxon>Marasmiineae</taxon>
        <taxon>Mycenaceae</taxon>
        <taxon>Mycena</taxon>
    </lineage>
</organism>
<dbReference type="EMBL" id="JACAZI010000010">
    <property type="protein sequence ID" value="KAF7349886.1"/>
    <property type="molecule type" value="Genomic_DNA"/>
</dbReference>
<keyword evidence="5" id="KW-1185">Reference proteome</keyword>
<dbReference type="AlphaFoldDB" id="A0A8H7CVV1"/>
<dbReference type="InterPro" id="IPR021765">
    <property type="entry name" value="UstYa-like"/>
</dbReference>
<protein>
    <submittedName>
        <fullName evidence="4">Uncharacterized protein</fullName>
    </submittedName>
</protein>
<dbReference type="GO" id="GO:0043386">
    <property type="term" value="P:mycotoxin biosynthetic process"/>
    <property type="evidence" value="ECO:0007669"/>
    <property type="project" value="InterPro"/>
</dbReference>
<sequence>MPVRVNYSPLPAEDAEEQKPDLELSYSPQTPLAASSSSSFSSRLPCFYSCSSATSKPRNIPGLHWSTDAVEYGVTSYAITGEDPLFHIPPSPKLDAAWDELYNCMSFLFLPFHVVHATLSRRITKSPRVRHDCSPTNRTQFRETKIVELDVFHNLHCLNMIPQDLTLGLLFEAAHGAGSSGPLRDTSVVVWQWDPKQSITTFQGSVAHTCRNFEKLREWGKRHKIQTPYDNSVQIEDNIVIPIIPKDFTLR</sequence>
<dbReference type="Proteomes" id="UP000620124">
    <property type="component" value="Unassembled WGS sequence"/>
</dbReference>
<dbReference type="Pfam" id="PF11807">
    <property type="entry name" value="UstYa"/>
    <property type="match status" value="1"/>
</dbReference>
<dbReference type="PANTHER" id="PTHR33365:SF4">
    <property type="entry name" value="CYCLOCHLOROTINE BIOSYNTHESIS PROTEIN O"/>
    <property type="match status" value="1"/>
</dbReference>
<comment type="similarity">
    <text evidence="2">Belongs to the ustYa family.</text>
</comment>